<dbReference type="Proteomes" id="UP001161247">
    <property type="component" value="Chromosome 5"/>
</dbReference>
<evidence type="ECO:0000256" key="1">
    <source>
        <dbReference type="ARBA" id="ARBA00004141"/>
    </source>
</evidence>
<dbReference type="SUPFAM" id="SSF56219">
    <property type="entry name" value="DNase I-like"/>
    <property type="match status" value="1"/>
</dbReference>
<dbReference type="SUPFAM" id="SSF103473">
    <property type="entry name" value="MFS general substrate transporter"/>
    <property type="match status" value="1"/>
</dbReference>
<evidence type="ECO:0000256" key="3">
    <source>
        <dbReference type="ARBA" id="ARBA00022692"/>
    </source>
</evidence>
<gene>
    <name evidence="10" type="ORF">OLC1_LOCUS13962</name>
</gene>
<keyword evidence="3 8" id="KW-0812">Transmembrane</keyword>
<name>A0AAV1DBF8_OLDCO</name>
<keyword evidence="5 8" id="KW-0472">Membrane</keyword>
<dbReference type="Pfam" id="PF00854">
    <property type="entry name" value="PTR2"/>
    <property type="match status" value="1"/>
</dbReference>
<reference evidence="10" key="1">
    <citation type="submission" date="2023-03" db="EMBL/GenBank/DDBJ databases">
        <authorList>
            <person name="Julca I."/>
        </authorList>
    </citation>
    <scope>NUCLEOTIDE SEQUENCE</scope>
</reference>
<evidence type="ECO:0000259" key="9">
    <source>
        <dbReference type="Pfam" id="PF14111"/>
    </source>
</evidence>
<feature type="region of interest" description="Disordered" evidence="7">
    <location>
        <begin position="251"/>
        <end position="320"/>
    </location>
</feature>
<feature type="domain" description="DUF4283" evidence="9">
    <location>
        <begin position="72"/>
        <end position="151"/>
    </location>
</feature>
<dbReference type="Gene3D" id="1.20.1250.20">
    <property type="entry name" value="MFS general substrate transporter like domains"/>
    <property type="match status" value="1"/>
</dbReference>
<sequence>MMAAPKPPDNGRKKQHSFAQILNVSKPNPQSIIQPVEKPTPETFIKSNLTMVKGKPAFLLLKEEDEMLAAPFKFCLIGKFSKGRPKMEYLWNKFNTIGYKASFSLRMIDHRHILIYFDLEEDFQRCWIKGLRSFDHHIMRVLKWTPRFKTEQESSITPVSVSFEGLLVHRFNEEYLRKLSSIIGQPLKIDAPTLNMSRPSIFRACVEVDLLHELPKRILLGTDEYSYYQHVTYENLPEYCMDCRKIGHSSHNFRHGKAKEAPVKEKERPVIGKEKENSVSQPANKTKPPSTNPTWKTKKAAESVTGQETNQHKDESSSGLTAAEKMNIPTYIGDSSPMGSQDKRFLSKEKLSAILEKSLQEENLKNTWEEDDMATNHETKDRQLIEYKKHSILIPPSNLSSRFDILAKLIMMENLGLLGETNVIQNLEEYEGFSQQDMGAIDEFNDFINNCNMLEFPLVGNLYTWKGTRQAGRVLKRLDRLLFTQEWLSLFPVALVHHLNRSTSDHAPLLLQYKVDMDTKPRIFRFQKMWFRRSSFFEVVKENWDQPIEHQATTAGLTVVFGVLLSNLEVYLIEEFNIKRISAAQICNLVTGLIAILPTGTAVLADSFLSCYTVIWISSLISEMGMLLLTLTATFSKLRPPKCENDQSNNCTEATKIQLTVLYLSLALAVLGMSGTRFTLGPMGAHQFNEPKNHGIFFNWYVMVMNICIMLSSTAIVYVQNNVSWAWGFGISAAANIIAVLLFFLGTKFYRQLKPQGSPFAGLAHVLVTAFRNRGTLLSQNPTDYHQESRTMKITPQLCLSNFSGNRFLNRAALKTEGDTEVVYGSKRKSGQVCTVTKVEDLKSLIKLLPLLASAILFCVAYVIQTSMGILQALTMERNVGHNFEIPAATIVALLLASSCITILFVDRILFPMWNKFCRRQITPLQRIGIGHLFYILSMVVLASVEAKRLKISRVHNPQEHENSVEPMSIFLLVPPLVLTGVAEAFHFPGHIEFYYQEFPQNLRNTSSAMISLFYGVAYYIANALIHVVRRSTDWLPDNINKGRLDNVYWLMSVLVGLNFCY</sequence>
<dbReference type="Pfam" id="PF14111">
    <property type="entry name" value="DUF4283"/>
    <property type="match status" value="1"/>
</dbReference>
<keyword evidence="11" id="KW-1185">Reference proteome</keyword>
<dbReference type="EMBL" id="OX459122">
    <property type="protein sequence ID" value="CAI9105217.1"/>
    <property type="molecule type" value="Genomic_DNA"/>
</dbReference>
<comment type="similarity">
    <text evidence="2">Belongs to the major facilitator superfamily. Proton-dependent oligopeptide transporter (POT/PTR) (TC 2.A.17) family.</text>
</comment>
<feature type="transmembrane region" description="Helical" evidence="8">
    <location>
        <begin position="615"/>
        <end position="635"/>
    </location>
</feature>
<feature type="transmembrane region" description="Helical" evidence="8">
    <location>
        <begin position="927"/>
        <end position="947"/>
    </location>
</feature>
<organism evidence="10 11">
    <name type="scientific">Oldenlandia corymbosa var. corymbosa</name>
    <dbReference type="NCBI Taxonomy" id="529605"/>
    <lineage>
        <taxon>Eukaryota</taxon>
        <taxon>Viridiplantae</taxon>
        <taxon>Streptophyta</taxon>
        <taxon>Embryophyta</taxon>
        <taxon>Tracheophyta</taxon>
        <taxon>Spermatophyta</taxon>
        <taxon>Magnoliopsida</taxon>
        <taxon>eudicotyledons</taxon>
        <taxon>Gunneridae</taxon>
        <taxon>Pentapetalae</taxon>
        <taxon>asterids</taxon>
        <taxon>lamiids</taxon>
        <taxon>Gentianales</taxon>
        <taxon>Rubiaceae</taxon>
        <taxon>Rubioideae</taxon>
        <taxon>Spermacoceae</taxon>
        <taxon>Hedyotis-Oldenlandia complex</taxon>
        <taxon>Oldenlandia</taxon>
    </lineage>
</organism>
<feature type="compositionally biased region" description="Basic and acidic residues" evidence="7">
    <location>
        <begin position="258"/>
        <end position="277"/>
    </location>
</feature>
<feature type="transmembrane region" description="Helical" evidence="8">
    <location>
        <begin position="1009"/>
        <end position="1029"/>
    </location>
</feature>
<feature type="transmembrane region" description="Helical" evidence="8">
    <location>
        <begin position="698"/>
        <end position="719"/>
    </location>
</feature>
<feature type="transmembrane region" description="Helical" evidence="8">
    <location>
        <begin position="725"/>
        <end position="745"/>
    </location>
</feature>
<feature type="transmembrane region" description="Helical" evidence="8">
    <location>
        <begin position="586"/>
        <end position="609"/>
    </location>
</feature>
<dbReference type="InterPro" id="IPR000109">
    <property type="entry name" value="POT_fam"/>
</dbReference>
<evidence type="ECO:0000256" key="4">
    <source>
        <dbReference type="ARBA" id="ARBA00022989"/>
    </source>
</evidence>
<dbReference type="InterPro" id="IPR036259">
    <property type="entry name" value="MFS_trans_sf"/>
</dbReference>
<feature type="transmembrane region" description="Helical" evidence="8">
    <location>
        <begin position="886"/>
        <end position="906"/>
    </location>
</feature>
<evidence type="ECO:0000256" key="6">
    <source>
        <dbReference type="ARBA" id="ARBA00044504"/>
    </source>
</evidence>
<dbReference type="InterPro" id="IPR025558">
    <property type="entry name" value="DUF4283"/>
</dbReference>
<dbReference type="InterPro" id="IPR036691">
    <property type="entry name" value="Endo/exonu/phosph_ase_sf"/>
</dbReference>
<protein>
    <submittedName>
        <fullName evidence="10">OLC1v1004090C1</fullName>
    </submittedName>
</protein>
<accession>A0AAV1DBF8</accession>
<feature type="transmembrane region" description="Helical" evidence="8">
    <location>
        <begin position="848"/>
        <end position="874"/>
    </location>
</feature>
<comment type="subcellular location">
    <subcellularLocation>
        <location evidence="1">Membrane</location>
        <topology evidence="1">Multi-pass membrane protein</topology>
    </subcellularLocation>
</comment>
<keyword evidence="4 8" id="KW-1133">Transmembrane helix</keyword>
<feature type="compositionally biased region" description="Polar residues" evidence="7">
    <location>
        <begin position="278"/>
        <end position="295"/>
    </location>
</feature>
<feature type="transmembrane region" description="Helical" evidence="8">
    <location>
        <begin position="967"/>
        <end position="988"/>
    </location>
</feature>
<evidence type="ECO:0000256" key="8">
    <source>
        <dbReference type="SAM" id="Phobius"/>
    </source>
</evidence>
<dbReference type="Gene3D" id="3.60.10.10">
    <property type="entry name" value="Endonuclease/exonuclease/phosphatase"/>
    <property type="match status" value="1"/>
</dbReference>
<proteinExistence type="inferred from homology"/>
<evidence type="ECO:0000313" key="11">
    <source>
        <dbReference type="Proteomes" id="UP001161247"/>
    </source>
</evidence>
<feature type="transmembrane region" description="Helical" evidence="8">
    <location>
        <begin position="555"/>
        <end position="574"/>
    </location>
</feature>
<evidence type="ECO:0000256" key="5">
    <source>
        <dbReference type="ARBA" id="ARBA00023136"/>
    </source>
</evidence>
<dbReference type="GO" id="GO:0022857">
    <property type="term" value="F:transmembrane transporter activity"/>
    <property type="evidence" value="ECO:0007669"/>
    <property type="project" value="InterPro"/>
</dbReference>
<dbReference type="AlphaFoldDB" id="A0AAV1DBF8"/>
<evidence type="ECO:0000256" key="7">
    <source>
        <dbReference type="SAM" id="MobiDB-lite"/>
    </source>
</evidence>
<evidence type="ECO:0000256" key="2">
    <source>
        <dbReference type="ARBA" id="ARBA00005982"/>
    </source>
</evidence>
<dbReference type="PANTHER" id="PTHR11654">
    <property type="entry name" value="OLIGOPEPTIDE TRANSPORTER-RELATED"/>
    <property type="match status" value="1"/>
</dbReference>
<comment type="similarity">
    <text evidence="6">Belongs to the major facilitator superfamily. Phosphate:H(+) symporter (TC 2.A.1.9) family.</text>
</comment>
<evidence type="ECO:0000313" key="10">
    <source>
        <dbReference type="EMBL" id="CAI9105217.1"/>
    </source>
</evidence>
<dbReference type="GO" id="GO:0016020">
    <property type="term" value="C:membrane"/>
    <property type="evidence" value="ECO:0007669"/>
    <property type="project" value="UniProtKB-SubCell"/>
</dbReference>